<organism evidence="3 4">
    <name type="scientific">Paralvinella palmiformis</name>
    <dbReference type="NCBI Taxonomy" id="53620"/>
    <lineage>
        <taxon>Eukaryota</taxon>
        <taxon>Metazoa</taxon>
        <taxon>Spiralia</taxon>
        <taxon>Lophotrochozoa</taxon>
        <taxon>Annelida</taxon>
        <taxon>Polychaeta</taxon>
        <taxon>Sedentaria</taxon>
        <taxon>Canalipalpata</taxon>
        <taxon>Terebellida</taxon>
        <taxon>Terebelliformia</taxon>
        <taxon>Alvinellidae</taxon>
        <taxon>Paralvinella</taxon>
    </lineage>
</organism>
<name>A0AAD9J1N4_9ANNE</name>
<accession>A0AAD9J1N4</accession>
<comment type="caution">
    <text evidence="3">The sequence shown here is derived from an EMBL/GenBank/DDBJ whole genome shotgun (WGS) entry which is preliminary data.</text>
</comment>
<evidence type="ECO:0000313" key="3">
    <source>
        <dbReference type="EMBL" id="KAK2144315.1"/>
    </source>
</evidence>
<keyword evidence="2" id="KW-1133">Transmembrane helix</keyword>
<proteinExistence type="predicted"/>
<protein>
    <submittedName>
        <fullName evidence="3">Uncharacterized protein</fullName>
    </submittedName>
</protein>
<sequence length="223" mass="25116">MTAPGTKRDNNKAPDLRRGEPPIGEFWLHIKVLYGLWLVLFVAGSLTSWQCLERISRLRADFEGEILPSGVVEFAEPRRYRGNGEWDVIAGEQDGEGDDDDNVTSYADRPIGVERSEDEATPDGSPTGRDSYEVFEGQGEGHEELIRVKRKAPDSSRRRKRKRDKPRENGHYFYGDNPPMNQDGSEGSGVGSMDDWVWLTSYSRIPVSTDDVMPVIVTGVLIW</sequence>
<feature type="transmembrane region" description="Helical" evidence="2">
    <location>
        <begin position="26"/>
        <end position="49"/>
    </location>
</feature>
<feature type="region of interest" description="Disordered" evidence="1">
    <location>
        <begin position="89"/>
        <end position="189"/>
    </location>
</feature>
<gene>
    <name evidence="3" type="ORF">LSH36_768g00022</name>
</gene>
<feature type="compositionally biased region" description="Basic and acidic residues" evidence="1">
    <location>
        <begin position="139"/>
        <end position="156"/>
    </location>
</feature>
<evidence type="ECO:0000256" key="2">
    <source>
        <dbReference type="SAM" id="Phobius"/>
    </source>
</evidence>
<evidence type="ECO:0000313" key="4">
    <source>
        <dbReference type="Proteomes" id="UP001208570"/>
    </source>
</evidence>
<dbReference type="Proteomes" id="UP001208570">
    <property type="component" value="Unassembled WGS sequence"/>
</dbReference>
<evidence type="ECO:0000256" key="1">
    <source>
        <dbReference type="SAM" id="MobiDB-lite"/>
    </source>
</evidence>
<reference evidence="3" key="1">
    <citation type="journal article" date="2023" name="Mol. Biol. Evol.">
        <title>Third-Generation Sequencing Reveals the Adaptive Role of the Epigenome in Three Deep-Sea Polychaetes.</title>
        <authorList>
            <person name="Perez M."/>
            <person name="Aroh O."/>
            <person name="Sun Y."/>
            <person name="Lan Y."/>
            <person name="Juniper S.K."/>
            <person name="Young C.R."/>
            <person name="Angers B."/>
            <person name="Qian P.Y."/>
        </authorList>
    </citation>
    <scope>NUCLEOTIDE SEQUENCE</scope>
    <source>
        <strain evidence="3">P08H-3</strain>
    </source>
</reference>
<feature type="compositionally biased region" description="Acidic residues" evidence="1">
    <location>
        <begin position="93"/>
        <end position="102"/>
    </location>
</feature>
<dbReference type="AlphaFoldDB" id="A0AAD9J1N4"/>
<keyword evidence="2" id="KW-0472">Membrane</keyword>
<keyword evidence="4" id="KW-1185">Reference proteome</keyword>
<keyword evidence="2" id="KW-0812">Transmembrane</keyword>
<dbReference type="EMBL" id="JAODUP010000768">
    <property type="protein sequence ID" value="KAK2144315.1"/>
    <property type="molecule type" value="Genomic_DNA"/>
</dbReference>